<reference evidence="3" key="1">
    <citation type="submission" date="2017-09" db="EMBL/GenBank/DDBJ databases">
        <title>Depth-based differentiation of microbial function through sediment-hosted aquifers and enrichment of novel symbionts in the deep terrestrial subsurface.</title>
        <authorList>
            <person name="Probst A.J."/>
            <person name="Ladd B."/>
            <person name="Jarett J.K."/>
            <person name="Geller-Mcgrath D.E."/>
            <person name="Sieber C.M.K."/>
            <person name="Emerson J.B."/>
            <person name="Anantharaman K."/>
            <person name="Thomas B.C."/>
            <person name="Malmstrom R."/>
            <person name="Stieglmeier M."/>
            <person name="Klingl A."/>
            <person name="Woyke T."/>
            <person name="Ryan C.M."/>
            <person name="Banfield J.F."/>
        </authorList>
    </citation>
    <scope>NUCLEOTIDE SEQUENCE [LARGE SCALE GENOMIC DNA]</scope>
</reference>
<dbReference type="EMBL" id="PFBJ01000004">
    <property type="protein sequence ID" value="PIT91370.1"/>
    <property type="molecule type" value="Genomic_DNA"/>
</dbReference>
<protein>
    <submittedName>
        <fullName evidence="2">DUF1653 domain-containing protein</fullName>
    </submittedName>
</protein>
<feature type="domain" description="DUF1653" evidence="1">
    <location>
        <begin position="8"/>
        <end position="70"/>
    </location>
</feature>
<dbReference type="InterPro" id="IPR023387">
    <property type="entry name" value="DUF1653-like_dom"/>
</dbReference>
<comment type="caution">
    <text evidence="2">The sequence shown here is derived from an EMBL/GenBank/DDBJ whole genome shotgun (WGS) entry which is preliminary data.</text>
</comment>
<name>A0A2M6WEY5_9BACT</name>
<dbReference type="InterPro" id="IPR037135">
    <property type="entry name" value="DUF1653-like_dom_sf"/>
</dbReference>
<dbReference type="AlphaFoldDB" id="A0A2M6WEY5"/>
<evidence type="ECO:0000259" key="1">
    <source>
        <dbReference type="Pfam" id="PF07866"/>
    </source>
</evidence>
<dbReference type="Pfam" id="PF07866">
    <property type="entry name" value="DUF1653"/>
    <property type="match status" value="1"/>
</dbReference>
<dbReference type="Gene3D" id="2.30.30.320">
    <property type="entry name" value="DUF1653-like domain"/>
    <property type="match status" value="1"/>
</dbReference>
<organism evidence="2 3">
    <name type="scientific">Candidatus Kaiserbacteria bacterium CG10_big_fil_rev_8_21_14_0_10_49_17</name>
    <dbReference type="NCBI Taxonomy" id="1974609"/>
    <lineage>
        <taxon>Bacteria</taxon>
        <taxon>Candidatus Kaiseribacteriota</taxon>
    </lineage>
</organism>
<proteinExistence type="predicted"/>
<accession>A0A2M6WEY5</accession>
<evidence type="ECO:0000313" key="3">
    <source>
        <dbReference type="Proteomes" id="UP000228809"/>
    </source>
</evidence>
<sequence>MKEHIKTGVYRHSKSGNEYRVLGVGKHSETLEEVVIYEALYANPESRLWVRPRAMFCEMVEIEGKKVPRFVFEREE</sequence>
<evidence type="ECO:0000313" key="2">
    <source>
        <dbReference type="EMBL" id="PIT91370.1"/>
    </source>
</evidence>
<gene>
    <name evidence="2" type="ORF">COU17_01080</name>
</gene>
<dbReference type="Proteomes" id="UP000228809">
    <property type="component" value="Unassembled WGS sequence"/>
</dbReference>